<comment type="caution">
    <text evidence="4">The sequence shown here is derived from an EMBL/GenBank/DDBJ whole genome shotgun (WGS) entry which is preliminary data.</text>
</comment>
<evidence type="ECO:0000313" key="5">
    <source>
        <dbReference type="Proteomes" id="UP000238375"/>
    </source>
</evidence>
<dbReference type="OrthoDB" id="195863at2"/>
<sequence>MQQEYPFVVLVIDDEPPISEILARVAKTAFPEATFVNARSAQETMDYINNEAELLPKLILLDVDLHQYPNGLDLLPKLHECLKGKVPIIMLTVSNDTENVRRATAEGAVAFTRKPSDLDGWKAYVTMLRQYWYETARVPLREDVDW</sequence>
<dbReference type="Proteomes" id="UP000238375">
    <property type="component" value="Unassembled WGS sequence"/>
</dbReference>
<dbReference type="InterPro" id="IPR001789">
    <property type="entry name" value="Sig_transdc_resp-reg_receiver"/>
</dbReference>
<proteinExistence type="predicted"/>
<evidence type="ECO:0000259" key="3">
    <source>
        <dbReference type="PROSITE" id="PS50110"/>
    </source>
</evidence>
<feature type="modified residue" description="4-aspartylphosphate" evidence="2">
    <location>
        <position position="62"/>
    </location>
</feature>
<keyword evidence="5" id="KW-1185">Reference proteome</keyword>
<name>A0A2T0SLE0_9BACT</name>
<organism evidence="4 5">
    <name type="scientific">Spirosoma oryzae</name>
    <dbReference type="NCBI Taxonomy" id="1469603"/>
    <lineage>
        <taxon>Bacteria</taxon>
        <taxon>Pseudomonadati</taxon>
        <taxon>Bacteroidota</taxon>
        <taxon>Cytophagia</taxon>
        <taxon>Cytophagales</taxon>
        <taxon>Cytophagaceae</taxon>
        <taxon>Spirosoma</taxon>
    </lineage>
</organism>
<dbReference type="EMBL" id="PVTE01000018">
    <property type="protein sequence ID" value="PRY34215.1"/>
    <property type="molecule type" value="Genomic_DNA"/>
</dbReference>
<dbReference type="Gene3D" id="3.40.50.2300">
    <property type="match status" value="1"/>
</dbReference>
<dbReference type="PANTHER" id="PTHR44591:SF3">
    <property type="entry name" value="RESPONSE REGULATORY DOMAIN-CONTAINING PROTEIN"/>
    <property type="match status" value="1"/>
</dbReference>
<evidence type="ECO:0000256" key="2">
    <source>
        <dbReference type="PROSITE-ProRule" id="PRU00169"/>
    </source>
</evidence>
<dbReference type="SMART" id="SM00448">
    <property type="entry name" value="REC"/>
    <property type="match status" value="1"/>
</dbReference>
<dbReference type="GO" id="GO:0000160">
    <property type="term" value="P:phosphorelay signal transduction system"/>
    <property type="evidence" value="ECO:0007669"/>
    <property type="project" value="InterPro"/>
</dbReference>
<dbReference type="PANTHER" id="PTHR44591">
    <property type="entry name" value="STRESS RESPONSE REGULATOR PROTEIN 1"/>
    <property type="match status" value="1"/>
</dbReference>
<evidence type="ECO:0000256" key="1">
    <source>
        <dbReference type="ARBA" id="ARBA00022553"/>
    </source>
</evidence>
<gene>
    <name evidence="4" type="ORF">CLV58_11887</name>
</gene>
<protein>
    <submittedName>
        <fullName evidence="4">Response regulator receiver domain-containing protein</fullName>
    </submittedName>
</protein>
<keyword evidence="1 2" id="KW-0597">Phosphoprotein</keyword>
<dbReference type="InterPro" id="IPR011006">
    <property type="entry name" value="CheY-like_superfamily"/>
</dbReference>
<dbReference type="SUPFAM" id="SSF52172">
    <property type="entry name" value="CheY-like"/>
    <property type="match status" value="1"/>
</dbReference>
<feature type="domain" description="Response regulatory" evidence="3">
    <location>
        <begin position="8"/>
        <end position="129"/>
    </location>
</feature>
<dbReference type="InterPro" id="IPR050595">
    <property type="entry name" value="Bact_response_regulator"/>
</dbReference>
<dbReference type="RefSeq" id="WP_106139502.1">
    <property type="nucleotide sequence ID" value="NZ_PVTE01000018.1"/>
</dbReference>
<dbReference type="AlphaFoldDB" id="A0A2T0SLE0"/>
<reference evidence="4 5" key="1">
    <citation type="submission" date="2018-03" db="EMBL/GenBank/DDBJ databases">
        <title>Genomic Encyclopedia of Archaeal and Bacterial Type Strains, Phase II (KMG-II): from individual species to whole genera.</title>
        <authorList>
            <person name="Goeker M."/>
        </authorList>
    </citation>
    <scope>NUCLEOTIDE SEQUENCE [LARGE SCALE GENOMIC DNA]</scope>
    <source>
        <strain evidence="4 5">DSM 28354</strain>
    </source>
</reference>
<evidence type="ECO:0000313" key="4">
    <source>
        <dbReference type="EMBL" id="PRY34215.1"/>
    </source>
</evidence>
<dbReference type="PROSITE" id="PS50110">
    <property type="entry name" value="RESPONSE_REGULATORY"/>
    <property type="match status" value="1"/>
</dbReference>
<dbReference type="Pfam" id="PF00072">
    <property type="entry name" value="Response_reg"/>
    <property type="match status" value="1"/>
</dbReference>
<accession>A0A2T0SLE0</accession>